<dbReference type="HOGENOM" id="CLU_083400_1_0_1"/>
<evidence type="ECO:0000313" key="3">
    <source>
        <dbReference type="EMBL" id="EPS99120.1"/>
    </source>
</evidence>
<feature type="compositionally biased region" description="Polar residues" evidence="1">
    <location>
        <begin position="1"/>
        <end position="12"/>
    </location>
</feature>
<gene>
    <name evidence="3" type="ORF">FOMPIDRAFT_125744</name>
</gene>
<dbReference type="OrthoDB" id="5564877at2759"/>
<dbReference type="STRING" id="743788.S8FBY2"/>
<reference evidence="3 4" key="1">
    <citation type="journal article" date="2012" name="Science">
        <title>The Paleozoic origin of enzymatic lignin decomposition reconstructed from 31 fungal genomes.</title>
        <authorList>
            <person name="Floudas D."/>
            <person name="Binder M."/>
            <person name="Riley R."/>
            <person name="Barry K."/>
            <person name="Blanchette R.A."/>
            <person name="Henrissat B."/>
            <person name="Martinez A.T."/>
            <person name="Otillar R."/>
            <person name="Spatafora J.W."/>
            <person name="Yadav J.S."/>
            <person name="Aerts A."/>
            <person name="Benoit I."/>
            <person name="Boyd A."/>
            <person name="Carlson A."/>
            <person name="Copeland A."/>
            <person name="Coutinho P.M."/>
            <person name="de Vries R.P."/>
            <person name="Ferreira P."/>
            <person name="Findley K."/>
            <person name="Foster B."/>
            <person name="Gaskell J."/>
            <person name="Glotzer D."/>
            <person name="Gorecki P."/>
            <person name="Heitman J."/>
            <person name="Hesse C."/>
            <person name="Hori C."/>
            <person name="Igarashi K."/>
            <person name="Jurgens J.A."/>
            <person name="Kallen N."/>
            <person name="Kersten P."/>
            <person name="Kohler A."/>
            <person name="Kuees U."/>
            <person name="Kumar T.K.A."/>
            <person name="Kuo A."/>
            <person name="LaButti K."/>
            <person name="Larrondo L.F."/>
            <person name="Lindquist E."/>
            <person name="Ling A."/>
            <person name="Lombard V."/>
            <person name="Lucas S."/>
            <person name="Lundell T."/>
            <person name="Martin R."/>
            <person name="McLaughlin D.J."/>
            <person name="Morgenstern I."/>
            <person name="Morin E."/>
            <person name="Murat C."/>
            <person name="Nagy L.G."/>
            <person name="Nolan M."/>
            <person name="Ohm R.A."/>
            <person name="Patyshakuliyeva A."/>
            <person name="Rokas A."/>
            <person name="Ruiz-Duenas F.J."/>
            <person name="Sabat G."/>
            <person name="Salamov A."/>
            <person name="Samejima M."/>
            <person name="Schmutz J."/>
            <person name="Slot J.C."/>
            <person name="St John F."/>
            <person name="Stenlid J."/>
            <person name="Sun H."/>
            <person name="Sun S."/>
            <person name="Syed K."/>
            <person name="Tsang A."/>
            <person name="Wiebenga A."/>
            <person name="Young D."/>
            <person name="Pisabarro A."/>
            <person name="Eastwood D.C."/>
            <person name="Martin F."/>
            <person name="Cullen D."/>
            <person name="Grigoriev I.V."/>
            <person name="Hibbett D.S."/>
        </authorList>
    </citation>
    <scope>NUCLEOTIDE SEQUENCE</scope>
    <source>
        <strain evidence="4">FP-58527</strain>
    </source>
</reference>
<accession>S8FBY2</accession>
<feature type="domain" description="DinB-like" evidence="2">
    <location>
        <begin position="43"/>
        <end position="169"/>
    </location>
</feature>
<dbReference type="Pfam" id="PF12867">
    <property type="entry name" value="DinB_2"/>
    <property type="match status" value="1"/>
</dbReference>
<dbReference type="InParanoid" id="S8FBY2"/>
<evidence type="ECO:0000256" key="1">
    <source>
        <dbReference type="SAM" id="MobiDB-lite"/>
    </source>
</evidence>
<proteinExistence type="predicted"/>
<evidence type="ECO:0000313" key="4">
    <source>
        <dbReference type="Proteomes" id="UP000015241"/>
    </source>
</evidence>
<dbReference type="Proteomes" id="UP000015241">
    <property type="component" value="Unassembled WGS sequence"/>
</dbReference>
<dbReference type="PANTHER" id="PTHR39473">
    <property type="match status" value="1"/>
</dbReference>
<organism evidence="3 4">
    <name type="scientific">Fomitopsis schrenkii</name>
    <name type="common">Brown rot fungus</name>
    <dbReference type="NCBI Taxonomy" id="2126942"/>
    <lineage>
        <taxon>Eukaryota</taxon>
        <taxon>Fungi</taxon>
        <taxon>Dikarya</taxon>
        <taxon>Basidiomycota</taxon>
        <taxon>Agaricomycotina</taxon>
        <taxon>Agaricomycetes</taxon>
        <taxon>Polyporales</taxon>
        <taxon>Fomitopsis</taxon>
    </lineage>
</organism>
<sequence length="207" mass="22929">MSPVITLQTCPDTSKDATSEQPDEATALARLLEVSTIVLRQAVELVSDNLTSDDQLTVHSQYLPGSTIGKHLRHARDHFMLLMECLSSASSPHVLNYDIRSRNTPMESSREAARDALYATIEQLKEIVPNARMEDPITLHAITPYPQVVQTTFGRELWFAGLHAVHHWSMVRVIAGELGIHLEESFGFAPSTLVHNGSQGPLGKHKM</sequence>
<dbReference type="EMBL" id="KE504159">
    <property type="protein sequence ID" value="EPS99120.1"/>
    <property type="molecule type" value="Genomic_DNA"/>
</dbReference>
<feature type="region of interest" description="Disordered" evidence="1">
    <location>
        <begin position="1"/>
        <end position="21"/>
    </location>
</feature>
<dbReference type="InterPro" id="IPR024775">
    <property type="entry name" value="DinB-like"/>
</dbReference>
<dbReference type="eggNOG" id="ENOG502S7Z8">
    <property type="taxonomic scope" value="Eukaryota"/>
</dbReference>
<evidence type="ECO:0000259" key="2">
    <source>
        <dbReference type="Pfam" id="PF12867"/>
    </source>
</evidence>
<name>S8FBY2_FOMSC</name>
<dbReference type="AlphaFoldDB" id="S8FBY2"/>
<keyword evidence="4" id="KW-1185">Reference proteome</keyword>
<dbReference type="PANTHER" id="PTHR39473:SF1">
    <property type="entry name" value="DINB-LIKE DOMAIN-CONTAINING PROTEIN"/>
    <property type="match status" value="1"/>
</dbReference>
<protein>
    <recommendedName>
        <fullName evidence="2">DinB-like domain-containing protein</fullName>
    </recommendedName>
</protein>